<dbReference type="Proteomes" id="UP000244005">
    <property type="component" value="Unassembled WGS sequence"/>
</dbReference>
<feature type="region of interest" description="Disordered" evidence="1">
    <location>
        <begin position="26"/>
        <end position="59"/>
    </location>
</feature>
<protein>
    <submittedName>
        <fullName evidence="2">Uncharacterized protein</fullName>
    </submittedName>
</protein>
<organism evidence="2 3">
    <name type="scientific">Marchantia polymorpha</name>
    <name type="common">Common liverwort</name>
    <name type="synonym">Marchantia aquatica</name>
    <dbReference type="NCBI Taxonomy" id="3197"/>
    <lineage>
        <taxon>Eukaryota</taxon>
        <taxon>Viridiplantae</taxon>
        <taxon>Streptophyta</taxon>
        <taxon>Embryophyta</taxon>
        <taxon>Marchantiophyta</taxon>
        <taxon>Marchantiopsida</taxon>
        <taxon>Marchantiidae</taxon>
        <taxon>Marchantiales</taxon>
        <taxon>Marchantiaceae</taxon>
        <taxon>Marchantia</taxon>
    </lineage>
</organism>
<proteinExistence type="predicted"/>
<keyword evidence="3" id="KW-1185">Reference proteome</keyword>
<feature type="compositionally biased region" description="Low complexity" evidence="1">
    <location>
        <begin position="39"/>
        <end position="50"/>
    </location>
</feature>
<sequence length="59" mass="6902">MLSLEASAVPTPLNDMTRLRDSLESAIIMQNEPQEEQQQHQQQQQDQQQQLPVKFLVQR</sequence>
<dbReference type="AlphaFoldDB" id="A0A2R6XIW8"/>
<evidence type="ECO:0000313" key="2">
    <source>
        <dbReference type="EMBL" id="PTQ46053.1"/>
    </source>
</evidence>
<dbReference type="EMBL" id="KZ772684">
    <property type="protein sequence ID" value="PTQ46053.1"/>
    <property type="molecule type" value="Genomic_DNA"/>
</dbReference>
<gene>
    <name evidence="2" type="ORF">MARPO_0012s0018</name>
</gene>
<reference evidence="3" key="1">
    <citation type="journal article" date="2017" name="Cell">
        <title>Insights into land plant evolution garnered from the Marchantia polymorpha genome.</title>
        <authorList>
            <person name="Bowman J.L."/>
            <person name="Kohchi T."/>
            <person name="Yamato K.T."/>
            <person name="Jenkins J."/>
            <person name="Shu S."/>
            <person name="Ishizaki K."/>
            <person name="Yamaoka S."/>
            <person name="Nishihama R."/>
            <person name="Nakamura Y."/>
            <person name="Berger F."/>
            <person name="Adam C."/>
            <person name="Aki S.S."/>
            <person name="Althoff F."/>
            <person name="Araki T."/>
            <person name="Arteaga-Vazquez M.A."/>
            <person name="Balasubrmanian S."/>
            <person name="Barry K."/>
            <person name="Bauer D."/>
            <person name="Boehm C.R."/>
            <person name="Briginshaw L."/>
            <person name="Caballero-Perez J."/>
            <person name="Catarino B."/>
            <person name="Chen F."/>
            <person name="Chiyoda S."/>
            <person name="Chovatia M."/>
            <person name="Davies K.M."/>
            <person name="Delmans M."/>
            <person name="Demura T."/>
            <person name="Dierschke T."/>
            <person name="Dolan L."/>
            <person name="Dorantes-Acosta A.E."/>
            <person name="Eklund D.M."/>
            <person name="Florent S.N."/>
            <person name="Flores-Sandoval E."/>
            <person name="Fujiyama A."/>
            <person name="Fukuzawa H."/>
            <person name="Galik B."/>
            <person name="Grimanelli D."/>
            <person name="Grimwood J."/>
            <person name="Grossniklaus U."/>
            <person name="Hamada T."/>
            <person name="Haseloff J."/>
            <person name="Hetherington A.J."/>
            <person name="Higo A."/>
            <person name="Hirakawa Y."/>
            <person name="Hundley H.N."/>
            <person name="Ikeda Y."/>
            <person name="Inoue K."/>
            <person name="Inoue S.I."/>
            <person name="Ishida S."/>
            <person name="Jia Q."/>
            <person name="Kakita M."/>
            <person name="Kanazawa T."/>
            <person name="Kawai Y."/>
            <person name="Kawashima T."/>
            <person name="Kennedy M."/>
            <person name="Kinose K."/>
            <person name="Kinoshita T."/>
            <person name="Kohara Y."/>
            <person name="Koide E."/>
            <person name="Komatsu K."/>
            <person name="Kopischke S."/>
            <person name="Kubo M."/>
            <person name="Kyozuka J."/>
            <person name="Lagercrantz U."/>
            <person name="Lin S.S."/>
            <person name="Lindquist E."/>
            <person name="Lipzen A.M."/>
            <person name="Lu C.W."/>
            <person name="De Luna E."/>
            <person name="Martienssen R.A."/>
            <person name="Minamino N."/>
            <person name="Mizutani M."/>
            <person name="Mizutani M."/>
            <person name="Mochizuki N."/>
            <person name="Monte I."/>
            <person name="Mosher R."/>
            <person name="Nagasaki H."/>
            <person name="Nakagami H."/>
            <person name="Naramoto S."/>
            <person name="Nishitani K."/>
            <person name="Ohtani M."/>
            <person name="Okamoto T."/>
            <person name="Okumura M."/>
            <person name="Phillips J."/>
            <person name="Pollak B."/>
            <person name="Reinders A."/>
            <person name="Rovekamp M."/>
            <person name="Sano R."/>
            <person name="Sawa S."/>
            <person name="Schmid M.W."/>
            <person name="Shirakawa M."/>
            <person name="Solano R."/>
            <person name="Spunde A."/>
            <person name="Suetsugu N."/>
            <person name="Sugano S."/>
            <person name="Sugiyama A."/>
            <person name="Sun R."/>
            <person name="Suzuki Y."/>
            <person name="Takenaka M."/>
            <person name="Takezawa D."/>
            <person name="Tomogane H."/>
            <person name="Tsuzuki M."/>
            <person name="Ueda T."/>
            <person name="Umeda M."/>
            <person name="Ward J.M."/>
            <person name="Watanabe Y."/>
            <person name="Yazaki K."/>
            <person name="Yokoyama R."/>
            <person name="Yoshitake Y."/>
            <person name="Yotsui I."/>
            <person name="Zachgo S."/>
            <person name="Schmutz J."/>
        </authorList>
    </citation>
    <scope>NUCLEOTIDE SEQUENCE [LARGE SCALE GENOMIC DNA]</scope>
    <source>
        <strain evidence="3">Tak-1</strain>
    </source>
</reference>
<name>A0A2R6XIW8_MARPO</name>
<accession>A0A2R6XIW8</accession>
<evidence type="ECO:0000256" key="1">
    <source>
        <dbReference type="SAM" id="MobiDB-lite"/>
    </source>
</evidence>
<evidence type="ECO:0000313" key="3">
    <source>
        <dbReference type="Proteomes" id="UP000244005"/>
    </source>
</evidence>